<dbReference type="Proteomes" id="UP000059574">
    <property type="component" value="Chromosome"/>
</dbReference>
<proteinExistence type="predicted"/>
<evidence type="ECO:0000313" key="1">
    <source>
        <dbReference type="EMBL" id="ALO67065.1"/>
    </source>
</evidence>
<gene>
    <name evidence="1" type="ORF">AS189_11870</name>
</gene>
<dbReference type="AlphaFoldDB" id="A0A0S2LZR3"/>
<reference evidence="1 2" key="2">
    <citation type="journal article" date="2016" name="J. Biotechnol.">
        <title>Complete genome sequence of Arthrobacter alpinus ERGS4:06, a yellow pigmented bacterium tolerant to cold and radiations isolated from Sikkim Himalaya.</title>
        <authorList>
            <person name="Kumar R."/>
            <person name="Singh D."/>
            <person name="Swarnkar M.K."/>
            <person name="Singh A.K."/>
            <person name="Kumar S."/>
        </authorList>
    </citation>
    <scope>NUCLEOTIDE SEQUENCE [LARGE SCALE GENOMIC DNA]</scope>
    <source>
        <strain evidence="1 2">ERGS4:06</strain>
    </source>
</reference>
<dbReference type="EMBL" id="CP013200">
    <property type="protein sequence ID" value="ALO67065.1"/>
    <property type="molecule type" value="Genomic_DNA"/>
</dbReference>
<accession>A0A0S2LZR3</accession>
<protein>
    <submittedName>
        <fullName evidence="1">Uncharacterized protein</fullName>
    </submittedName>
</protein>
<sequence length="81" mass="8809">MVEADGRISVPTREFCCTDAGTLSETWKFEPESAGYTHIYLADQSTPDDQLLSSVQCPTPVGQVRAALESTTRVNVVGRAF</sequence>
<reference evidence="2" key="1">
    <citation type="submission" date="2015-11" db="EMBL/GenBank/DDBJ databases">
        <authorList>
            <person name="Kumar R."/>
            <person name="Singh D."/>
            <person name="Swarnkar M.K."/>
            <person name="Singh A.K."/>
            <person name="Kumar S."/>
        </authorList>
    </citation>
    <scope>NUCLEOTIDE SEQUENCE [LARGE SCALE GENOMIC DNA]</scope>
    <source>
        <strain evidence="2">ERGS4:06</strain>
    </source>
</reference>
<name>A0A0S2LZR3_9MICC</name>
<organism evidence="1 2">
    <name type="scientific">Arthrobacter alpinus</name>
    <dbReference type="NCBI Taxonomy" id="656366"/>
    <lineage>
        <taxon>Bacteria</taxon>
        <taxon>Bacillati</taxon>
        <taxon>Actinomycetota</taxon>
        <taxon>Actinomycetes</taxon>
        <taxon>Micrococcales</taxon>
        <taxon>Micrococcaceae</taxon>
        <taxon>Arthrobacter</taxon>
    </lineage>
</organism>
<evidence type="ECO:0000313" key="2">
    <source>
        <dbReference type="Proteomes" id="UP000059574"/>
    </source>
</evidence>